<dbReference type="Proteomes" id="UP001319045">
    <property type="component" value="Chromosome"/>
</dbReference>
<evidence type="ECO:0000313" key="2">
    <source>
        <dbReference type="EMBL" id="BCS86132.1"/>
    </source>
</evidence>
<feature type="transmembrane region" description="Helical" evidence="1">
    <location>
        <begin position="73"/>
        <end position="95"/>
    </location>
</feature>
<accession>A0ABN6EJR4</accession>
<evidence type="ECO:0000313" key="3">
    <source>
        <dbReference type="Proteomes" id="UP001319045"/>
    </source>
</evidence>
<dbReference type="Pfam" id="PF13858">
    <property type="entry name" value="DUF4199"/>
    <property type="match status" value="1"/>
</dbReference>
<feature type="transmembrane region" description="Helical" evidence="1">
    <location>
        <begin position="40"/>
        <end position="57"/>
    </location>
</feature>
<organism evidence="2 3">
    <name type="scientific">Prevotella herbatica</name>
    <dbReference type="NCBI Taxonomy" id="2801997"/>
    <lineage>
        <taxon>Bacteria</taxon>
        <taxon>Pseudomonadati</taxon>
        <taxon>Bacteroidota</taxon>
        <taxon>Bacteroidia</taxon>
        <taxon>Bacteroidales</taxon>
        <taxon>Prevotellaceae</taxon>
        <taxon>Prevotella</taxon>
    </lineage>
</organism>
<evidence type="ECO:0000256" key="1">
    <source>
        <dbReference type="SAM" id="Phobius"/>
    </source>
</evidence>
<dbReference type="RefSeq" id="WP_207153720.1">
    <property type="nucleotide sequence ID" value="NZ_AP024484.1"/>
</dbReference>
<feature type="transmembrane region" description="Helical" evidence="1">
    <location>
        <begin position="144"/>
        <end position="167"/>
    </location>
</feature>
<name>A0ABN6EJR4_9BACT</name>
<reference evidence="2 3" key="1">
    <citation type="journal article" date="2022" name="Int. J. Syst. Evol. Microbiol.">
        <title>Prevotella herbatica sp. nov., a plant polysaccharide-decomposing anaerobic bacterium isolated from a methanogenic reactor.</title>
        <authorList>
            <person name="Uek A."/>
            <person name="Tonouchi A."/>
            <person name="Kaku N."/>
            <person name="Ueki K."/>
        </authorList>
    </citation>
    <scope>NUCLEOTIDE SEQUENCE [LARGE SCALE GENOMIC DNA]</scope>
    <source>
        <strain evidence="2 3">WR041</strain>
    </source>
</reference>
<dbReference type="InterPro" id="IPR025250">
    <property type="entry name" value="DUF4199"/>
</dbReference>
<gene>
    <name evidence="2" type="ORF">prwr041_20250</name>
</gene>
<protein>
    <submittedName>
        <fullName evidence="2">Membrane protein</fullName>
    </submittedName>
</protein>
<proteinExistence type="predicted"/>
<dbReference type="EMBL" id="AP024484">
    <property type="protein sequence ID" value="BCS86132.1"/>
    <property type="molecule type" value="Genomic_DNA"/>
</dbReference>
<keyword evidence="1" id="KW-0472">Membrane</keyword>
<keyword evidence="1" id="KW-0812">Transmembrane</keyword>
<keyword evidence="3" id="KW-1185">Reference proteome</keyword>
<keyword evidence="1" id="KW-1133">Transmembrane helix</keyword>
<sequence length="173" mass="19808">MINIRAINQTKAFARQDGALLSLLWISAFAFTILTPQSSIGGLLALSTPFFVAWRMISFKNYALEGNISYRRALVYCMYTFFYSSLIFGVAQFLYFRFLDQGRFMGTVSTMMLAMQTTYKQNGIDTKEINDAMTLINTMTPLELSFMIMVYNLIIGWICSIFIAAFARFKVKK</sequence>
<feature type="transmembrane region" description="Helical" evidence="1">
    <location>
        <begin position="12"/>
        <end position="34"/>
    </location>
</feature>